<dbReference type="InterPro" id="IPR013216">
    <property type="entry name" value="Methyltransf_11"/>
</dbReference>
<sequence>MSDAQSTANIVRHVAAGQLCCDPQWEAAYERFETPEEEIEKFLKRLRRFGLDKADKKSSVIELFCGRGGGLVALQRLGFTNVEGVDLSDTLLERYDGPAQLHLADCRSLPMDDSVYDIAIVQGGLHHLPTLPADLDESLSEMRRILKPEGRLYVVEPWMTTFLQLAHAITNQPIVRRLYPKGDALATMTEHEAETYYQWLGMPDVLMQSFEKHFETQQCETSWGKLLWVGRPWPV</sequence>
<name>A0A5C6FCT1_9BACT</name>
<dbReference type="AlphaFoldDB" id="A0A5C6FCT1"/>
<evidence type="ECO:0000313" key="3">
    <source>
        <dbReference type="Proteomes" id="UP000317977"/>
    </source>
</evidence>
<dbReference type="GO" id="GO:0008757">
    <property type="term" value="F:S-adenosylmethionine-dependent methyltransferase activity"/>
    <property type="evidence" value="ECO:0007669"/>
    <property type="project" value="InterPro"/>
</dbReference>
<dbReference type="CDD" id="cd02440">
    <property type="entry name" value="AdoMet_MTases"/>
    <property type="match status" value="1"/>
</dbReference>
<feature type="domain" description="Methyltransferase type 11" evidence="1">
    <location>
        <begin position="65"/>
        <end position="154"/>
    </location>
</feature>
<protein>
    <recommendedName>
        <fullName evidence="1">Methyltransferase type 11 domain-containing protein</fullName>
    </recommendedName>
</protein>
<accession>A0A5C6FCT1</accession>
<evidence type="ECO:0000259" key="1">
    <source>
        <dbReference type="Pfam" id="PF08241"/>
    </source>
</evidence>
<keyword evidence="3" id="KW-1185">Reference proteome</keyword>
<gene>
    <name evidence="2" type="ORF">Poly59_03560</name>
</gene>
<dbReference type="InterPro" id="IPR029063">
    <property type="entry name" value="SAM-dependent_MTases_sf"/>
</dbReference>
<dbReference type="Proteomes" id="UP000317977">
    <property type="component" value="Unassembled WGS sequence"/>
</dbReference>
<proteinExistence type="predicted"/>
<dbReference type="RefSeq" id="WP_146532351.1">
    <property type="nucleotide sequence ID" value="NZ_SJPX01000001.1"/>
</dbReference>
<comment type="caution">
    <text evidence="2">The sequence shown here is derived from an EMBL/GenBank/DDBJ whole genome shotgun (WGS) entry which is preliminary data.</text>
</comment>
<dbReference type="Pfam" id="PF08241">
    <property type="entry name" value="Methyltransf_11"/>
    <property type="match status" value="1"/>
</dbReference>
<dbReference type="OrthoDB" id="282790at2"/>
<evidence type="ECO:0000313" key="2">
    <source>
        <dbReference type="EMBL" id="TWU57449.1"/>
    </source>
</evidence>
<organism evidence="2 3">
    <name type="scientific">Rubripirellula reticaptiva</name>
    <dbReference type="NCBI Taxonomy" id="2528013"/>
    <lineage>
        <taxon>Bacteria</taxon>
        <taxon>Pseudomonadati</taxon>
        <taxon>Planctomycetota</taxon>
        <taxon>Planctomycetia</taxon>
        <taxon>Pirellulales</taxon>
        <taxon>Pirellulaceae</taxon>
        <taxon>Rubripirellula</taxon>
    </lineage>
</organism>
<dbReference type="EMBL" id="SJPX01000001">
    <property type="protein sequence ID" value="TWU57449.1"/>
    <property type="molecule type" value="Genomic_DNA"/>
</dbReference>
<dbReference type="Gene3D" id="3.40.50.150">
    <property type="entry name" value="Vaccinia Virus protein VP39"/>
    <property type="match status" value="1"/>
</dbReference>
<reference evidence="2 3" key="1">
    <citation type="submission" date="2019-02" db="EMBL/GenBank/DDBJ databases">
        <title>Deep-cultivation of Planctomycetes and their phenomic and genomic characterization uncovers novel biology.</title>
        <authorList>
            <person name="Wiegand S."/>
            <person name="Jogler M."/>
            <person name="Boedeker C."/>
            <person name="Pinto D."/>
            <person name="Vollmers J."/>
            <person name="Rivas-Marin E."/>
            <person name="Kohn T."/>
            <person name="Peeters S.H."/>
            <person name="Heuer A."/>
            <person name="Rast P."/>
            <person name="Oberbeckmann S."/>
            <person name="Bunk B."/>
            <person name="Jeske O."/>
            <person name="Meyerdierks A."/>
            <person name="Storesund J.E."/>
            <person name="Kallscheuer N."/>
            <person name="Luecker S."/>
            <person name="Lage O.M."/>
            <person name="Pohl T."/>
            <person name="Merkel B.J."/>
            <person name="Hornburger P."/>
            <person name="Mueller R.-W."/>
            <person name="Bruemmer F."/>
            <person name="Labrenz M."/>
            <person name="Spormann A.M."/>
            <person name="Op Den Camp H."/>
            <person name="Overmann J."/>
            <person name="Amann R."/>
            <person name="Jetten M.S.M."/>
            <person name="Mascher T."/>
            <person name="Medema M.H."/>
            <person name="Devos D.P."/>
            <person name="Kaster A.-K."/>
            <person name="Ovreas L."/>
            <person name="Rohde M."/>
            <person name="Galperin M.Y."/>
            <person name="Jogler C."/>
        </authorList>
    </citation>
    <scope>NUCLEOTIDE SEQUENCE [LARGE SCALE GENOMIC DNA]</scope>
    <source>
        <strain evidence="2 3">Poly59</strain>
    </source>
</reference>
<dbReference type="SUPFAM" id="SSF53335">
    <property type="entry name" value="S-adenosyl-L-methionine-dependent methyltransferases"/>
    <property type="match status" value="1"/>
</dbReference>